<evidence type="ECO:0000313" key="2">
    <source>
        <dbReference type="Proteomes" id="UP001178461"/>
    </source>
</evidence>
<reference evidence="1" key="1">
    <citation type="submission" date="2022-12" db="EMBL/GenBank/DDBJ databases">
        <authorList>
            <person name="Alioto T."/>
            <person name="Alioto T."/>
            <person name="Gomez Garrido J."/>
        </authorList>
    </citation>
    <scope>NUCLEOTIDE SEQUENCE</scope>
</reference>
<dbReference type="Proteomes" id="UP001178461">
    <property type="component" value="Chromosome 4"/>
</dbReference>
<dbReference type="AlphaFoldDB" id="A0AA35P4B5"/>
<proteinExistence type="predicted"/>
<organism evidence="1 2">
    <name type="scientific">Podarcis lilfordi</name>
    <name type="common">Lilford's wall lizard</name>
    <dbReference type="NCBI Taxonomy" id="74358"/>
    <lineage>
        <taxon>Eukaryota</taxon>
        <taxon>Metazoa</taxon>
        <taxon>Chordata</taxon>
        <taxon>Craniata</taxon>
        <taxon>Vertebrata</taxon>
        <taxon>Euteleostomi</taxon>
        <taxon>Lepidosauria</taxon>
        <taxon>Squamata</taxon>
        <taxon>Bifurcata</taxon>
        <taxon>Unidentata</taxon>
        <taxon>Episquamata</taxon>
        <taxon>Laterata</taxon>
        <taxon>Lacertibaenia</taxon>
        <taxon>Lacertidae</taxon>
        <taxon>Podarcis</taxon>
    </lineage>
</organism>
<evidence type="ECO:0000313" key="1">
    <source>
        <dbReference type="EMBL" id="CAI5771818.1"/>
    </source>
</evidence>
<dbReference type="EMBL" id="OX395129">
    <property type="protein sequence ID" value="CAI5771818.1"/>
    <property type="molecule type" value="Genomic_DNA"/>
</dbReference>
<accession>A0AA35P4B5</accession>
<sequence>MANGGPHISWGQNFLPQCHASYHINWIHKENTKRTCISLVRSKEPNSTRMKASCVSEAPKLEMTSTSPINKTRISGRIIP</sequence>
<protein>
    <submittedName>
        <fullName evidence="1">Uncharacterized protein</fullName>
    </submittedName>
</protein>
<name>A0AA35P4B5_9SAUR</name>
<gene>
    <name evidence="1" type="ORF">PODLI_1B016091</name>
</gene>
<keyword evidence="2" id="KW-1185">Reference proteome</keyword>